<sequence>MDVLNRLLMAALCLFVASSGFAQQQQISGTVISDDDNTPLLGVTVTNTSLSKRTQTNSAGYYSIQAEKGQTLTFTFVGFVTKSVVVQDNQMINIRLVSSENELQNVVVTGYGQKKNKRELSYQVTSVKGEDIAQTKRDNFLNSLAGRVPGLTVTSTSGLPGASTQIMLRAGTSIGGNNQPLFVVDGMPQSNGSVDQNDIPGASSTALSGTGNLALANRNSDYTNRIADINPDDIESVTILKGPEATALYGSDGASGAIVITTKKGRSGKAKITYSNSFSYSEVYRFPKVQQVYSRGTNGAYDPAAYGTYGYSYFGPKYDEGTQFYDNIKNFFQTAFSQTHNFSLEAGSNDLNYRFSAGYSDYGGVVPNTNLTRFNFRFSSFAQLSKNIKLNTTWAYTTSDNDKASKGAGSFYTNLMTYPTDVDARDYMNADGTRKIIRNVAPSLELNNPFWDVNKNKSNDKNNNLTGNVNVTGTITKGLTATGIVGVNHFATLGTLVYHPYSREAYSLGGYMSTYEQVFNSLNGTARLNYSKTINKKFSNDFYLGSFIEENNSVFNAQRGEKFYEADFVSINNTDPTSRTASLSQYKVRKSRLYGGYTFGFNNLVYISATGTREGVSTLTSKFYDKQPFFNYGSISGSFILSDLGFMKATKNWLSYAKLRASYASTGKGPIYPYIIDNSFGSVASTGGGFALGVTAGNPNLRPEFSKNKEFGGEFKFLNNRIGLDVAYFDNRVKDNIIPNRISYATGAILRWVNGGELSAKGWEVQLTGNPIRTKKASWDITVNFDKAKSVIEKLPGDLPFYYDSDTWVFGSVRSQVGVGQSLGTLAGFTFEKNNKGDLLISPTTGLPLQSLTDYVPLGDRQPDFKVGIINSFTYGDFSLSFNLDIRKGGDVFNANEMMMTINGTSLRTLDREQPRVITGILKDGFENTDHPSVNTIAINPYFRNNYYNGSFAEADYIENVNWIRMRDITLGYQLPNKLLKRQKVFQSASIYATATDVFLITNYSGMDPNVNVLNSSNAKGYGGAGIDYGAIPTPRTINFGAKFTF</sequence>
<dbReference type="SUPFAM" id="SSF49464">
    <property type="entry name" value="Carboxypeptidase regulatory domain-like"/>
    <property type="match status" value="1"/>
</dbReference>
<keyword evidence="3 10" id="KW-1134">Transmembrane beta strand</keyword>
<dbReference type="STRING" id="1492898.SY85_00160"/>
<dbReference type="InterPro" id="IPR000531">
    <property type="entry name" value="Beta-barrel_TonB"/>
</dbReference>
<evidence type="ECO:0008006" key="17">
    <source>
        <dbReference type="Google" id="ProtNLM"/>
    </source>
</evidence>
<keyword evidence="6 11" id="KW-0798">TonB box</keyword>
<evidence type="ECO:0000256" key="1">
    <source>
        <dbReference type="ARBA" id="ARBA00004571"/>
    </source>
</evidence>
<evidence type="ECO:0000256" key="4">
    <source>
        <dbReference type="ARBA" id="ARBA00022692"/>
    </source>
</evidence>
<dbReference type="Gene3D" id="2.170.130.10">
    <property type="entry name" value="TonB-dependent receptor, plug domain"/>
    <property type="match status" value="1"/>
</dbReference>
<dbReference type="KEGG" id="fla:SY85_00160"/>
<evidence type="ECO:0000259" key="13">
    <source>
        <dbReference type="Pfam" id="PF00593"/>
    </source>
</evidence>
<dbReference type="Proteomes" id="UP000077177">
    <property type="component" value="Chromosome"/>
</dbReference>
<name>A0A172TQ03_9BACT</name>
<dbReference type="Gene3D" id="2.40.170.20">
    <property type="entry name" value="TonB-dependent receptor, beta-barrel domain"/>
    <property type="match status" value="1"/>
</dbReference>
<evidence type="ECO:0000256" key="5">
    <source>
        <dbReference type="ARBA" id="ARBA00022729"/>
    </source>
</evidence>
<dbReference type="NCBIfam" id="TIGR04057">
    <property type="entry name" value="SusC_RagA_signa"/>
    <property type="match status" value="1"/>
</dbReference>
<keyword evidence="16" id="KW-1185">Reference proteome</keyword>
<accession>A0A172TQ03</accession>
<keyword evidence="7 10" id="KW-0472">Membrane</keyword>
<dbReference type="PROSITE" id="PS52016">
    <property type="entry name" value="TONB_DEPENDENT_REC_3"/>
    <property type="match status" value="1"/>
</dbReference>
<comment type="subcellular location">
    <subcellularLocation>
        <location evidence="1 10">Cell outer membrane</location>
        <topology evidence="1 10">Multi-pass membrane protein</topology>
    </subcellularLocation>
</comment>
<dbReference type="InterPro" id="IPR023997">
    <property type="entry name" value="TonB-dep_OMP_SusC/RagA_CS"/>
</dbReference>
<dbReference type="RefSeq" id="WP_066401148.1">
    <property type="nucleotide sequence ID" value="NZ_CP011390.1"/>
</dbReference>
<dbReference type="InterPro" id="IPR037066">
    <property type="entry name" value="Plug_dom_sf"/>
</dbReference>
<keyword evidence="2 10" id="KW-0813">Transport</keyword>
<feature type="domain" description="TonB-dependent receptor-like beta-barrel" evidence="13">
    <location>
        <begin position="410"/>
        <end position="884"/>
    </location>
</feature>
<dbReference type="EMBL" id="CP011390">
    <property type="protein sequence ID" value="ANE49149.1"/>
    <property type="molecule type" value="Genomic_DNA"/>
</dbReference>
<evidence type="ECO:0000313" key="15">
    <source>
        <dbReference type="EMBL" id="ANE49149.1"/>
    </source>
</evidence>
<dbReference type="InterPro" id="IPR023996">
    <property type="entry name" value="TonB-dep_OMP_SusC/RagA"/>
</dbReference>
<dbReference type="GO" id="GO:0009279">
    <property type="term" value="C:cell outer membrane"/>
    <property type="evidence" value="ECO:0007669"/>
    <property type="project" value="UniProtKB-SubCell"/>
</dbReference>
<dbReference type="AlphaFoldDB" id="A0A172TQ03"/>
<proteinExistence type="inferred from homology"/>
<dbReference type="InterPro" id="IPR039426">
    <property type="entry name" value="TonB-dep_rcpt-like"/>
</dbReference>
<feature type="chain" id="PRO_5008000963" description="TonB-dependent receptor" evidence="12">
    <location>
        <begin position="23"/>
        <end position="1046"/>
    </location>
</feature>
<evidence type="ECO:0000259" key="14">
    <source>
        <dbReference type="Pfam" id="PF07715"/>
    </source>
</evidence>
<dbReference type="GO" id="GO:0015344">
    <property type="term" value="F:siderophore uptake transmembrane transporter activity"/>
    <property type="evidence" value="ECO:0007669"/>
    <property type="project" value="TreeGrafter"/>
</dbReference>
<keyword evidence="4 10" id="KW-0812">Transmembrane</keyword>
<dbReference type="InterPro" id="IPR008969">
    <property type="entry name" value="CarboxyPept-like_regulatory"/>
</dbReference>
<evidence type="ECO:0000256" key="8">
    <source>
        <dbReference type="ARBA" id="ARBA00023170"/>
    </source>
</evidence>
<dbReference type="Pfam" id="PF07715">
    <property type="entry name" value="Plug"/>
    <property type="match status" value="1"/>
</dbReference>
<dbReference type="InterPro" id="IPR036942">
    <property type="entry name" value="Beta-barrel_TonB_sf"/>
</dbReference>
<feature type="domain" description="TonB-dependent receptor plug" evidence="14">
    <location>
        <begin position="117"/>
        <end position="257"/>
    </location>
</feature>
<evidence type="ECO:0000256" key="11">
    <source>
        <dbReference type="RuleBase" id="RU003357"/>
    </source>
</evidence>
<dbReference type="SUPFAM" id="SSF56935">
    <property type="entry name" value="Porins"/>
    <property type="match status" value="1"/>
</dbReference>
<keyword evidence="8" id="KW-0675">Receptor</keyword>
<keyword evidence="5 12" id="KW-0732">Signal</keyword>
<dbReference type="PANTHER" id="PTHR30069:SF29">
    <property type="entry name" value="HEMOGLOBIN AND HEMOGLOBIN-HAPTOGLOBIN-BINDING PROTEIN 1-RELATED"/>
    <property type="match status" value="1"/>
</dbReference>
<evidence type="ECO:0000256" key="6">
    <source>
        <dbReference type="ARBA" id="ARBA00023077"/>
    </source>
</evidence>
<gene>
    <name evidence="15" type="ORF">SY85_00160</name>
</gene>
<feature type="signal peptide" evidence="12">
    <location>
        <begin position="1"/>
        <end position="22"/>
    </location>
</feature>
<evidence type="ECO:0000313" key="16">
    <source>
        <dbReference type="Proteomes" id="UP000077177"/>
    </source>
</evidence>
<dbReference type="NCBIfam" id="TIGR04056">
    <property type="entry name" value="OMP_RagA_SusC"/>
    <property type="match status" value="1"/>
</dbReference>
<dbReference type="PANTHER" id="PTHR30069">
    <property type="entry name" value="TONB-DEPENDENT OUTER MEMBRANE RECEPTOR"/>
    <property type="match status" value="1"/>
</dbReference>
<evidence type="ECO:0000256" key="12">
    <source>
        <dbReference type="SAM" id="SignalP"/>
    </source>
</evidence>
<dbReference type="Pfam" id="PF00593">
    <property type="entry name" value="TonB_dep_Rec_b-barrel"/>
    <property type="match status" value="1"/>
</dbReference>
<dbReference type="PATRIC" id="fig|1492898.3.peg.34"/>
<dbReference type="InterPro" id="IPR012910">
    <property type="entry name" value="Plug_dom"/>
</dbReference>
<dbReference type="Pfam" id="PF13715">
    <property type="entry name" value="CarbopepD_reg_2"/>
    <property type="match status" value="1"/>
</dbReference>
<evidence type="ECO:0000256" key="3">
    <source>
        <dbReference type="ARBA" id="ARBA00022452"/>
    </source>
</evidence>
<reference evidence="16" key="1">
    <citation type="submission" date="2015-01" db="EMBL/GenBank/DDBJ databases">
        <title>Flavisolibacter sp./LCS9/ whole genome sequencing.</title>
        <authorList>
            <person name="Kim M.K."/>
            <person name="Srinivasan S."/>
            <person name="Lee J.-J."/>
        </authorList>
    </citation>
    <scope>NUCLEOTIDE SEQUENCE [LARGE SCALE GENOMIC DNA]</scope>
    <source>
        <strain evidence="16">LCS9</strain>
    </source>
</reference>
<reference evidence="15 16" key="2">
    <citation type="journal article" date="2016" name="Int. J. Syst. Evol. Microbiol.">
        <title>Flavisolibacter tropicus sp. nov., isolated from tropical soil.</title>
        <authorList>
            <person name="Lee J.J."/>
            <person name="Kang M.S."/>
            <person name="Kim G.S."/>
            <person name="Lee C.S."/>
            <person name="Lim S."/>
            <person name="Lee J."/>
            <person name="Roh S.H."/>
            <person name="Kang H."/>
            <person name="Ha J.M."/>
            <person name="Bae S."/>
            <person name="Jung H.Y."/>
            <person name="Kim M.K."/>
        </authorList>
    </citation>
    <scope>NUCLEOTIDE SEQUENCE [LARGE SCALE GENOMIC DNA]</scope>
    <source>
        <strain evidence="15 16">LCS9</strain>
    </source>
</reference>
<evidence type="ECO:0000256" key="2">
    <source>
        <dbReference type="ARBA" id="ARBA00022448"/>
    </source>
</evidence>
<protein>
    <recommendedName>
        <fullName evidence="17">TonB-dependent receptor</fullName>
    </recommendedName>
</protein>
<dbReference type="GO" id="GO:0044718">
    <property type="term" value="P:siderophore transmembrane transport"/>
    <property type="evidence" value="ECO:0007669"/>
    <property type="project" value="TreeGrafter"/>
</dbReference>
<keyword evidence="9 10" id="KW-0998">Cell outer membrane</keyword>
<dbReference type="OrthoDB" id="609136at2"/>
<evidence type="ECO:0000256" key="7">
    <source>
        <dbReference type="ARBA" id="ARBA00023136"/>
    </source>
</evidence>
<evidence type="ECO:0000256" key="9">
    <source>
        <dbReference type="ARBA" id="ARBA00023237"/>
    </source>
</evidence>
<dbReference type="Gene3D" id="2.60.40.1120">
    <property type="entry name" value="Carboxypeptidase-like, regulatory domain"/>
    <property type="match status" value="1"/>
</dbReference>
<evidence type="ECO:0000256" key="10">
    <source>
        <dbReference type="PROSITE-ProRule" id="PRU01360"/>
    </source>
</evidence>
<comment type="similarity">
    <text evidence="10 11">Belongs to the TonB-dependent receptor family.</text>
</comment>
<organism evidence="15 16">
    <name type="scientific">Flavisolibacter tropicus</name>
    <dbReference type="NCBI Taxonomy" id="1492898"/>
    <lineage>
        <taxon>Bacteria</taxon>
        <taxon>Pseudomonadati</taxon>
        <taxon>Bacteroidota</taxon>
        <taxon>Chitinophagia</taxon>
        <taxon>Chitinophagales</taxon>
        <taxon>Chitinophagaceae</taxon>
        <taxon>Flavisolibacter</taxon>
    </lineage>
</organism>